<gene>
    <name evidence="3" type="ordered locus">Emin_0307</name>
</gene>
<dbReference type="HOGENOM" id="CLU_075826_0_2_0"/>
<keyword evidence="1 3" id="KW-0489">Methyltransferase</keyword>
<dbReference type="Pfam" id="PF03602">
    <property type="entry name" value="Cons_hypoth95"/>
    <property type="match status" value="1"/>
</dbReference>
<dbReference type="Proteomes" id="UP000001029">
    <property type="component" value="Chromosome"/>
</dbReference>
<dbReference type="CDD" id="cd02440">
    <property type="entry name" value="AdoMet_MTases"/>
    <property type="match status" value="1"/>
</dbReference>
<proteinExistence type="predicted"/>
<accession>B2KBW3</accession>
<dbReference type="PANTHER" id="PTHR43542:SF1">
    <property type="entry name" value="METHYLTRANSFERASE"/>
    <property type="match status" value="1"/>
</dbReference>
<evidence type="ECO:0000313" key="3">
    <source>
        <dbReference type="EMBL" id="ACC97867.1"/>
    </source>
</evidence>
<organism evidence="3 4">
    <name type="scientific">Elusimicrobium minutum (strain Pei191)</name>
    <dbReference type="NCBI Taxonomy" id="445932"/>
    <lineage>
        <taxon>Bacteria</taxon>
        <taxon>Pseudomonadati</taxon>
        <taxon>Elusimicrobiota</taxon>
        <taxon>Elusimicrobia</taxon>
        <taxon>Elusimicrobiales</taxon>
        <taxon>Elusimicrobiaceae</taxon>
        <taxon>Elusimicrobium</taxon>
    </lineage>
</organism>
<dbReference type="PIRSF" id="PIRSF004553">
    <property type="entry name" value="CHP00095"/>
    <property type="match status" value="1"/>
</dbReference>
<dbReference type="InterPro" id="IPR004398">
    <property type="entry name" value="RNA_MeTrfase_RsmD"/>
</dbReference>
<evidence type="ECO:0000313" key="4">
    <source>
        <dbReference type="Proteomes" id="UP000001029"/>
    </source>
</evidence>
<dbReference type="AlphaFoldDB" id="B2KBW3"/>
<dbReference type="OrthoDB" id="9803017at2"/>
<dbReference type="EMBL" id="CP001055">
    <property type="protein sequence ID" value="ACC97867.1"/>
    <property type="molecule type" value="Genomic_DNA"/>
</dbReference>
<dbReference type="RefSeq" id="WP_012414482.1">
    <property type="nucleotide sequence ID" value="NC_010644.1"/>
</dbReference>
<dbReference type="GO" id="GO:0031167">
    <property type="term" value="P:rRNA methylation"/>
    <property type="evidence" value="ECO:0007669"/>
    <property type="project" value="InterPro"/>
</dbReference>
<sequence length="226" mass="25244">MRIIAGTAKGRKIFSVSKKMAVVPISDRIKQSVFDIIRPKIPACYFLDLFAGTGNVSLEALSRGAAKAVMLDKEVACVKNIKRNLEHLGFADRGMVFKGDVLKGIGFLSAYAPEGYDIIFMGPPYRDINEKPLSLSGPALAEAAKYNLLAKGGFIVLQHHKHEFFDVPALFKIYREEKYGDTLVHFLHFNKSKNPQPSKSEDFEGTIAKRKFVHANSDKQLKEIKQ</sequence>
<dbReference type="GO" id="GO:0008168">
    <property type="term" value="F:methyltransferase activity"/>
    <property type="evidence" value="ECO:0007669"/>
    <property type="project" value="UniProtKB-KW"/>
</dbReference>
<keyword evidence="2 3" id="KW-0808">Transferase</keyword>
<dbReference type="SUPFAM" id="SSF53335">
    <property type="entry name" value="S-adenosyl-L-methionine-dependent methyltransferases"/>
    <property type="match status" value="1"/>
</dbReference>
<name>B2KBW3_ELUMP</name>
<dbReference type="Gene3D" id="3.40.50.150">
    <property type="entry name" value="Vaccinia Virus protein VP39"/>
    <property type="match status" value="1"/>
</dbReference>
<protein>
    <submittedName>
        <fullName evidence="3">Putative methyltransferase</fullName>
    </submittedName>
</protein>
<dbReference type="STRING" id="445932.Emin_0307"/>
<dbReference type="KEGG" id="emi:Emin_0307"/>
<keyword evidence="4" id="KW-1185">Reference proteome</keyword>
<reference evidence="3 4" key="1">
    <citation type="journal article" date="2009" name="Appl. Environ. Microbiol.">
        <title>Genomic analysis of 'Elusimicrobium minutum,' the first cultivated representative of the phylum 'Elusimicrobia' (formerly termite group 1).</title>
        <authorList>
            <person name="Herlemann D.P.R."/>
            <person name="Geissinger O."/>
            <person name="Ikeda-Ohtsubo W."/>
            <person name="Kunin V."/>
            <person name="Sun H."/>
            <person name="Lapidus A."/>
            <person name="Hugenholtz P."/>
            <person name="Brune A."/>
        </authorList>
    </citation>
    <scope>NUCLEOTIDE SEQUENCE [LARGE SCALE GENOMIC DNA]</scope>
    <source>
        <strain evidence="3 4">Pei191</strain>
    </source>
</reference>
<evidence type="ECO:0000256" key="2">
    <source>
        <dbReference type="ARBA" id="ARBA00022679"/>
    </source>
</evidence>
<dbReference type="InterPro" id="IPR029063">
    <property type="entry name" value="SAM-dependent_MTases_sf"/>
</dbReference>
<dbReference type="PANTHER" id="PTHR43542">
    <property type="entry name" value="METHYLTRANSFERASE"/>
    <property type="match status" value="1"/>
</dbReference>
<evidence type="ECO:0000256" key="1">
    <source>
        <dbReference type="ARBA" id="ARBA00022603"/>
    </source>
</evidence>